<protein>
    <submittedName>
        <fullName evidence="1">Uncharacterized protein</fullName>
    </submittedName>
</protein>
<dbReference type="AlphaFoldDB" id="A0A1I7CRW6"/>
<accession>A0A1I7CRW6</accession>
<gene>
    <name evidence="1" type="ORF">SAMN04487956_1593</name>
</gene>
<evidence type="ECO:0000313" key="2">
    <source>
        <dbReference type="Proteomes" id="UP000199594"/>
    </source>
</evidence>
<dbReference type="EMBL" id="FPAQ01000059">
    <property type="protein sequence ID" value="SFU02210.1"/>
    <property type="molecule type" value="Genomic_DNA"/>
</dbReference>
<organism evidence="1 2">
    <name type="scientific">Halomonas saccharevitans</name>
    <dbReference type="NCBI Taxonomy" id="416872"/>
    <lineage>
        <taxon>Bacteria</taxon>
        <taxon>Pseudomonadati</taxon>
        <taxon>Pseudomonadota</taxon>
        <taxon>Gammaproteobacteria</taxon>
        <taxon>Oceanospirillales</taxon>
        <taxon>Halomonadaceae</taxon>
        <taxon>Halomonas</taxon>
    </lineage>
</organism>
<name>A0A1I7CRW6_9GAMM</name>
<dbReference type="Proteomes" id="UP000199594">
    <property type="component" value="Unassembled WGS sequence"/>
</dbReference>
<evidence type="ECO:0000313" key="1">
    <source>
        <dbReference type="EMBL" id="SFU02210.1"/>
    </source>
</evidence>
<proteinExistence type="predicted"/>
<sequence>MVIDANNYIEQPRAVIVRGERCLTTTWAGILMARREEVV</sequence>
<reference evidence="1 2" key="1">
    <citation type="submission" date="2016-10" db="EMBL/GenBank/DDBJ databases">
        <authorList>
            <person name="de Groot N.N."/>
        </authorList>
    </citation>
    <scope>NUCLEOTIDE SEQUENCE [LARGE SCALE GENOMIC DNA]</scope>
    <source>
        <strain evidence="1 2">CGMCC 1.6493</strain>
    </source>
</reference>